<gene>
    <name evidence="1" type="ORF">EIKCOROL_00636</name>
</gene>
<accession>C0DTF8</accession>
<dbReference type="EMBL" id="ACEA01000013">
    <property type="protein sequence ID" value="EEG24675.1"/>
    <property type="molecule type" value="Genomic_DNA"/>
</dbReference>
<proteinExistence type="predicted"/>
<sequence length="126" mass="14013">MRFCKEKARFQAAFSICSLFTLAPHAGAGTFFSLLRQRKESKRKATAGTGLAPPNFPLSARFFGRARNLRLRRFKHASPYFPKNRAPFGGASRTGTTSTVFSPYFAFDFTKSEFPASLVLKFSGSL</sequence>
<comment type="caution">
    <text evidence="1">The sequence shown here is derived from an EMBL/GenBank/DDBJ whole genome shotgun (WGS) entry which is preliminary data.</text>
</comment>
<name>C0DTF8_EIKCO</name>
<reference evidence="1 2" key="1">
    <citation type="submission" date="2009-01" db="EMBL/GenBank/DDBJ databases">
        <authorList>
            <person name="Fulton L."/>
            <person name="Clifton S."/>
            <person name="Chinwalla A.T."/>
            <person name="Mitreva M."/>
            <person name="Sodergren E."/>
            <person name="Weinstock G."/>
            <person name="Clifton S."/>
            <person name="Dooling D.J."/>
            <person name="Fulton B."/>
            <person name="Minx P."/>
            <person name="Pepin K.H."/>
            <person name="Johnson M."/>
            <person name="Bhonagiri V."/>
            <person name="Nash W.E."/>
            <person name="Mardis E.R."/>
            <person name="Wilson R.K."/>
        </authorList>
    </citation>
    <scope>NUCLEOTIDE SEQUENCE [LARGE SCALE GENOMIC DNA]</scope>
    <source>
        <strain evidence="1 2">ATCC 23834</strain>
    </source>
</reference>
<dbReference type="AlphaFoldDB" id="C0DTF8"/>
<evidence type="ECO:0000313" key="1">
    <source>
        <dbReference type="EMBL" id="EEG24675.1"/>
    </source>
</evidence>
<dbReference type="HOGENOM" id="CLU_1978032_0_0_4"/>
<dbReference type="Proteomes" id="UP000005837">
    <property type="component" value="Unassembled WGS sequence"/>
</dbReference>
<protein>
    <submittedName>
        <fullName evidence="1">Uncharacterized protein</fullName>
    </submittedName>
</protein>
<organism evidence="1 2">
    <name type="scientific">Eikenella corrodens ATCC 23834</name>
    <dbReference type="NCBI Taxonomy" id="546274"/>
    <lineage>
        <taxon>Bacteria</taxon>
        <taxon>Pseudomonadati</taxon>
        <taxon>Pseudomonadota</taxon>
        <taxon>Betaproteobacteria</taxon>
        <taxon>Neisseriales</taxon>
        <taxon>Neisseriaceae</taxon>
        <taxon>Eikenella</taxon>
    </lineage>
</organism>
<evidence type="ECO:0000313" key="2">
    <source>
        <dbReference type="Proteomes" id="UP000005837"/>
    </source>
</evidence>